<keyword evidence="5" id="KW-0472">Membrane</keyword>
<name>A0A327M8Z7_9PROT</name>
<dbReference type="GO" id="GO:0005525">
    <property type="term" value="F:GTP binding"/>
    <property type="evidence" value="ECO:0007669"/>
    <property type="project" value="UniProtKB-KW"/>
</dbReference>
<evidence type="ECO:0000256" key="5">
    <source>
        <dbReference type="ARBA" id="ARBA00023136"/>
    </source>
</evidence>
<dbReference type="InterPro" id="IPR027417">
    <property type="entry name" value="P-loop_NTPase"/>
</dbReference>
<keyword evidence="4" id="KW-0342">GTP-binding</keyword>
<protein>
    <submittedName>
        <fullName evidence="7">GTPase</fullName>
    </submittedName>
</protein>
<gene>
    <name evidence="7" type="ORF">DOO78_12235</name>
</gene>
<proteinExistence type="inferred from homology"/>
<dbReference type="RefSeq" id="WP_111470050.1">
    <property type="nucleotide sequence ID" value="NZ_QLIX01000007.1"/>
</dbReference>
<accession>A0A327M8Z7</accession>
<comment type="subcellular location">
    <subcellularLocation>
        <location evidence="1">Cell membrane</location>
        <topology evidence="1">Peripheral membrane protein</topology>
        <orientation evidence="1">Cytoplasmic side</orientation>
    </subcellularLocation>
</comment>
<evidence type="ECO:0000256" key="2">
    <source>
        <dbReference type="ARBA" id="ARBA00008531"/>
    </source>
</evidence>
<dbReference type="GO" id="GO:0005886">
    <property type="term" value="C:plasma membrane"/>
    <property type="evidence" value="ECO:0007669"/>
    <property type="project" value="UniProtKB-SubCell"/>
</dbReference>
<comment type="caution">
    <text evidence="7">The sequence shown here is derived from an EMBL/GenBank/DDBJ whole genome shotgun (WGS) entry which is preliminary data.</text>
</comment>
<dbReference type="Gene3D" id="3.40.50.300">
    <property type="entry name" value="P-loop containing nucleotide triphosphate hydrolases"/>
    <property type="match status" value="1"/>
</dbReference>
<dbReference type="PANTHER" id="PTHR43134:SF3">
    <property type="entry name" value="FLAGELLAR BIOSYNTHESIS PROTEIN FLHF"/>
    <property type="match status" value="1"/>
</dbReference>
<dbReference type="Proteomes" id="UP000249065">
    <property type="component" value="Unassembled WGS sequence"/>
</dbReference>
<dbReference type="GO" id="GO:0005047">
    <property type="term" value="F:signal recognition particle binding"/>
    <property type="evidence" value="ECO:0007669"/>
    <property type="project" value="TreeGrafter"/>
</dbReference>
<dbReference type="AlphaFoldDB" id="A0A327M8Z7"/>
<evidence type="ECO:0000256" key="1">
    <source>
        <dbReference type="ARBA" id="ARBA00004413"/>
    </source>
</evidence>
<keyword evidence="3" id="KW-0547">Nucleotide-binding</keyword>
<sequence>MRLRLFRAPRMAEAMAQVRATLGEEAVILETRRVAGGVEVTAALAGPAEAAAEPEPWLIPPTPLPAPPPASLPIPWPPSSPPAAAEAGLARLLARHNLPPALGARLAAGASLETELGACLGFASLPNATARPLLLAGPPGAGKTLTCAKLAARAVLAGQAPLVITTDGQRAGAAEQMAAFTRVLGLTLAVAPQPGMLVKALARRQPGQPVLIDTAGCDPFDPAQAAALLGLARAADASLLLVLPAGLDPAEAAETARAFLALGARHLLPTRLDAARRLGGVLAGAAAGLALTEAGIGPDPAGDLVPVDPAWLAARLRRAMHAEEVT</sequence>
<evidence type="ECO:0000313" key="7">
    <source>
        <dbReference type="EMBL" id="RAI58836.1"/>
    </source>
</evidence>
<dbReference type="Pfam" id="PF00448">
    <property type="entry name" value="SRP54"/>
    <property type="match status" value="1"/>
</dbReference>
<comment type="similarity">
    <text evidence="2">Belongs to the GTP-binding SRP family.</text>
</comment>
<feature type="domain" description="SRP54-type proteins GTP-binding" evidence="6">
    <location>
        <begin position="130"/>
        <end position="318"/>
    </location>
</feature>
<dbReference type="EMBL" id="QLIX01000007">
    <property type="protein sequence ID" value="RAI58836.1"/>
    <property type="molecule type" value="Genomic_DNA"/>
</dbReference>
<dbReference type="OrthoDB" id="9778554at2"/>
<dbReference type="GO" id="GO:0006614">
    <property type="term" value="P:SRP-dependent cotranslational protein targeting to membrane"/>
    <property type="evidence" value="ECO:0007669"/>
    <property type="project" value="InterPro"/>
</dbReference>
<dbReference type="PANTHER" id="PTHR43134">
    <property type="entry name" value="SIGNAL RECOGNITION PARTICLE RECEPTOR SUBUNIT ALPHA"/>
    <property type="match status" value="1"/>
</dbReference>
<evidence type="ECO:0000256" key="3">
    <source>
        <dbReference type="ARBA" id="ARBA00022741"/>
    </source>
</evidence>
<evidence type="ECO:0000256" key="4">
    <source>
        <dbReference type="ARBA" id="ARBA00023134"/>
    </source>
</evidence>
<keyword evidence="8" id="KW-1185">Reference proteome</keyword>
<reference evidence="8" key="1">
    <citation type="submission" date="2018-06" db="EMBL/GenBank/DDBJ databases">
        <authorList>
            <person name="Khan S.A."/>
        </authorList>
    </citation>
    <scope>NUCLEOTIDE SEQUENCE [LARGE SCALE GENOMIC DNA]</scope>
    <source>
        <strain evidence="8">DB-1506</strain>
    </source>
</reference>
<evidence type="ECO:0000313" key="8">
    <source>
        <dbReference type="Proteomes" id="UP000249065"/>
    </source>
</evidence>
<dbReference type="SMART" id="SM00962">
    <property type="entry name" value="SRP54"/>
    <property type="match status" value="1"/>
</dbReference>
<organism evidence="7 8">
    <name type="scientific">Roseicella frigidaeris</name>
    <dbReference type="NCBI Taxonomy" id="2230885"/>
    <lineage>
        <taxon>Bacteria</taxon>
        <taxon>Pseudomonadati</taxon>
        <taxon>Pseudomonadota</taxon>
        <taxon>Alphaproteobacteria</taxon>
        <taxon>Acetobacterales</taxon>
        <taxon>Roseomonadaceae</taxon>
        <taxon>Roseicella</taxon>
    </lineage>
</organism>
<evidence type="ECO:0000259" key="6">
    <source>
        <dbReference type="SMART" id="SM00962"/>
    </source>
</evidence>
<dbReference type="GO" id="GO:0003924">
    <property type="term" value="F:GTPase activity"/>
    <property type="evidence" value="ECO:0007669"/>
    <property type="project" value="TreeGrafter"/>
</dbReference>
<dbReference type="InterPro" id="IPR000897">
    <property type="entry name" value="SRP54_GTPase_dom"/>
</dbReference>
<dbReference type="SUPFAM" id="SSF52540">
    <property type="entry name" value="P-loop containing nucleoside triphosphate hydrolases"/>
    <property type="match status" value="1"/>
</dbReference>